<dbReference type="InterPro" id="IPR036105">
    <property type="entry name" value="DiNase_FeMo-co_biosyn_sf"/>
</dbReference>
<evidence type="ECO:0000313" key="2">
    <source>
        <dbReference type="EMBL" id="GAI33098.1"/>
    </source>
</evidence>
<dbReference type="InterPro" id="IPR003731">
    <property type="entry name" value="Di-Nase_FeMo-co_biosynth"/>
</dbReference>
<proteinExistence type="predicted"/>
<dbReference type="SUPFAM" id="SSF53146">
    <property type="entry name" value="Nitrogenase accessory factor-like"/>
    <property type="match status" value="1"/>
</dbReference>
<reference evidence="2" key="1">
    <citation type="journal article" date="2014" name="Front. Microbiol.">
        <title>High frequency of phylogenetically diverse reductive dehalogenase-homologous genes in deep subseafloor sedimentary metagenomes.</title>
        <authorList>
            <person name="Kawai M."/>
            <person name="Futagami T."/>
            <person name="Toyoda A."/>
            <person name="Takaki Y."/>
            <person name="Nishi S."/>
            <person name="Hori S."/>
            <person name="Arai W."/>
            <person name="Tsubouchi T."/>
            <person name="Morono Y."/>
            <person name="Uchiyama I."/>
            <person name="Ito T."/>
            <person name="Fujiyama A."/>
            <person name="Inagaki F."/>
            <person name="Takami H."/>
        </authorList>
    </citation>
    <scope>NUCLEOTIDE SEQUENCE</scope>
    <source>
        <strain evidence="2">Expedition CK06-06</strain>
    </source>
</reference>
<dbReference type="EMBL" id="BARV01032272">
    <property type="protein sequence ID" value="GAI33098.1"/>
    <property type="molecule type" value="Genomic_DNA"/>
</dbReference>
<dbReference type="Pfam" id="PF02579">
    <property type="entry name" value="Nitro_FeMo-Co"/>
    <property type="match status" value="1"/>
</dbReference>
<dbReference type="PANTHER" id="PTHR33937:SF2">
    <property type="entry name" value="DINITROGENASE IRON-MOLYBDENUM COFACTOR BIOSYNTHESIS DOMAIN-CONTAINING PROTEIN"/>
    <property type="match status" value="1"/>
</dbReference>
<feature type="domain" description="Dinitrogenase iron-molybdenum cofactor biosynthesis" evidence="1">
    <location>
        <begin position="18"/>
        <end position="105"/>
    </location>
</feature>
<evidence type="ECO:0000259" key="1">
    <source>
        <dbReference type="Pfam" id="PF02579"/>
    </source>
</evidence>
<dbReference type="InterPro" id="IPR051840">
    <property type="entry name" value="NifX/NifY_domain"/>
</dbReference>
<name>X1MP52_9ZZZZ</name>
<sequence>MKFKVAVATKGLKGLMDEVSCEFGRARTFTVIDLEDDQVKNVKVVDSPAASYEHGAGPIVVKMLADMNVGVVVAGEFGLGASVFLKDKNIRVVKVEAGTNVSRAVSIV</sequence>
<dbReference type="AlphaFoldDB" id="X1MP52"/>
<accession>X1MP52</accession>
<gene>
    <name evidence="2" type="ORF">S06H3_50919</name>
</gene>
<comment type="caution">
    <text evidence="2">The sequence shown here is derived from an EMBL/GenBank/DDBJ whole genome shotgun (WGS) entry which is preliminary data.</text>
</comment>
<dbReference type="CDD" id="cd00562">
    <property type="entry name" value="NifX_NifB"/>
    <property type="match status" value="1"/>
</dbReference>
<protein>
    <recommendedName>
        <fullName evidence="1">Dinitrogenase iron-molybdenum cofactor biosynthesis domain-containing protein</fullName>
    </recommendedName>
</protein>
<dbReference type="PANTHER" id="PTHR33937">
    <property type="entry name" value="IRON-MOLYBDENUM PROTEIN-RELATED-RELATED"/>
    <property type="match status" value="1"/>
</dbReference>
<organism evidence="2">
    <name type="scientific">marine sediment metagenome</name>
    <dbReference type="NCBI Taxonomy" id="412755"/>
    <lineage>
        <taxon>unclassified sequences</taxon>
        <taxon>metagenomes</taxon>
        <taxon>ecological metagenomes</taxon>
    </lineage>
</organism>
<dbReference type="Gene3D" id="3.30.420.130">
    <property type="entry name" value="Dinitrogenase iron-molybdenum cofactor biosynthesis domain"/>
    <property type="match status" value="1"/>
</dbReference>